<dbReference type="Pfam" id="PF01706">
    <property type="entry name" value="FliG_C"/>
    <property type="match status" value="1"/>
</dbReference>
<evidence type="ECO:0000259" key="12">
    <source>
        <dbReference type="Pfam" id="PF14841"/>
    </source>
</evidence>
<proteinExistence type="inferred from homology"/>
<keyword evidence="14" id="KW-0969">Cilium</keyword>
<evidence type="ECO:0000256" key="3">
    <source>
        <dbReference type="ARBA" id="ARBA00010299"/>
    </source>
</evidence>
<dbReference type="GO" id="GO:0005886">
    <property type="term" value="C:plasma membrane"/>
    <property type="evidence" value="ECO:0007669"/>
    <property type="project" value="UniProtKB-SubCell"/>
</dbReference>
<evidence type="ECO:0000256" key="8">
    <source>
        <dbReference type="ARBA" id="ARBA00023136"/>
    </source>
</evidence>
<feature type="domain" description="Flagellar motor switch protein FliG middle" evidence="12">
    <location>
        <begin position="129"/>
        <end position="199"/>
    </location>
</feature>
<evidence type="ECO:0000256" key="2">
    <source>
        <dbReference type="ARBA" id="ARBA00004413"/>
    </source>
</evidence>
<dbReference type="RefSeq" id="WP_106666056.1">
    <property type="nucleotide sequence ID" value="NZ_PGGM01000011.1"/>
</dbReference>
<dbReference type="GO" id="GO:0071973">
    <property type="term" value="P:bacterial-type flagellum-dependent cell motility"/>
    <property type="evidence" value="ECO:0007669"/>
    <property type="project" value="InterPro"/>
</dbReference>
<keyword evidence="6" id="KW-0145">Chemotaxis</keyword>
<feature type="domain" description="Flagellar motor switch protein FliG N-terminal" evidence="13">
    <location>
        <begin position="16"/>
        <end position="109"/>
    </location>
</feature>
<dbReference type="GO" id="GO:0006935">
    <property type="term" value="P:chemotaxis"/>
    <property type="evidence" value="ECO:0007669"/>
    <property type="project" value="UniProtKB-KW"/>
</dbReference>
<dbReference type="PRINTS" id="PR00954">
    <property type="entry name" value="FLGMOTORFLIG"/>
</dbReference>
<keyword evidence="5" id="KW-1003">Cell membrane</keyword>
<evidence type="ECO:0000256" key="10">
    <source>
        <dbReference type="ARBA" id="ARBA00025598"/>
    </source>
</evidence>
<evidence type="ECO:0000313" key="15">
    <source>
        <dbReference type="Proteomes" id="UP000241764"/>
    </source>
</evidence>
<evidence type="ECO:0000256" key="6">
    <source>
        <dbReference type="ARBA" id="ARBA00022500"/>
    </source>
</evidence>
<gene>
    <name evidence="14" type="ORF">CU103_21415</name>
</gene>
<dbReference type="GO" id="GO:0003774">
    <property type="term" value="F:cytoskeletal motor activity"/>
    <property type="evidence" value="ECO:0007669"/>
    <property type="project" value="InterPro"/>
</dbReference>
<keyword evidence="8" id="KW-0472">Membrane</keyword>
<protein>
    <recommendedName>
        <fullName evidence="4">Flagellar motor switch protein FliG</fullName>
    </recommendedName>
</protein>
<organism evidence="14 15">
    <name type="scientific">Phyllobacterium sophorae</name>
    <dbReference type="NCBI Taxonomy" id="1520277"/>
    <lineage>
        <taxon>Bacteria</taxon>
        <taxon>Pseudomonadati</taxon>
        <taxon>Pseudomonadota</taxon>
        <taxon>Alphaproteobacteria</taxon>
        <taxon>Hyphomicrobiales</taxon>
        <taxon>Phyllobacteriaceae</taxon>
        <taxon>Phyllobacterium</taxon>
    </lineage>
</organism>
<comment type="similarity">
    <text evidence="3">Belongs to the FliG family.</text>
</comment>
<evidence type="ECO:0000256" key="4">
    <source>
        <dbReference type="ARBA" id="ARBA00021870"/>
    </source>
</evidence>
<evidence type="ECO:0000256" key="1">
    <source>
        <dbReference type="ARBA" id="ARBA00004117"/>
    </source>
</evidence>
<dbReference type="PANTHER" id="PTHR30534">
    <property type="entry name" value="FLAGELLAR MOTOR SWITCH PROTEIN FLIG"/>
    <property type="match status" value="1"/>
</dbReference>
<dbReference type="Gene3D" id="1.10.220.30">
    <property type="match status" value="3"/>
</dbReference>
<dbReference type="Proteomes" id="UP000241764">
    <property type="component" value="Unassembled WGS sequence"/>
</dbReference>
<feature type="domain" description="Flagellar motor switch protein FliG C-terminal" evidence="11">
    <location>
        <begin position="239"/>
        <end position="335"/>
    </location>
</feature>
<evidence type="ECO:0000259" key="13">
    <source>
        <dbReference type="Pfam" id="PF14842"/>
    </source>
</evidence>
<dbReference type="PANTHER" id="PTHR30534:SF0">
    <property type="entry name" value="FLAGELLAR MOTOR SWITCH PROTEIN FLIG"/>
    <property type="match status" value="1"/>
</dbReference>
<dbReference type="InterPro" id="IPR032779">
    <property type="entry name" value="FliG_M"/>
</dbReference>
<dbReference type="InterPro" id="IPR011002">
    <property type="entry name" value="FliG_a-hlx"/>
</dbReference>
<dbReference type="EMBL" id="PGGM01000011">
    <property type="protein sequence ID" value="PSH61883.1"/>
    <property type="molecule type" value="Genomic_DNA"/>
</dbReference>
<evidence type="ECO:0000313" key="14">
    <source>
        <dbReference type="EMBL" id="PSH61883.1"/>
    </source>
</evidence>
<dbReference type="InterPro" id="IPR000090">
    <property type="entry name" value="Flg_Motor_Flig"/>
</dbReference>
<comment type="subcellular location">
    <subcellularLocation>
        <location evidence="1">Bacterial flagellum basal body</location>
    </subcellularLocation>
    <subcellularLocation>
        <location evidence="2">Cell membrane</location>
        <topology evidence="2">Peripheral membrane protein</topology>
        <orientation evidence="2">Cytoplasmic side</orientation>
    </subcellularLocation>
</comment>
<comment type="caution">
    <text evidence="14">The sequence shown here is derived from an EMBL/GenBank/DDBJ whole genome shotgun (WGS) entry which is preliminary data.</text>
</comment>
<dbReference type="Pfam" id="PF14841">
    <property type="entry name" value="FliG_M"/>
    <property type="match status" value="1"/>
</dbReference>
<dbReference type="SUPFAM" id="SSF48029">
    <property type="entry name" value="FliG"/>
    <property type="match status" value="2"/>
</dbReference>
<keyword evidence="15" id="KW-1185">Reference proteome</keyword>
<keyword evidence="9" id="KW-0975">Bacterial flagellum</keyword>
<accession>A0A2P7B600</accession>
<dbReference type="InterPro" id="IPR023087">
    <property type="entry name" value="Flg_Motor_Flig_C"/>
</dbReference>
<evidence type="ECO:0000259" key="11">
    <source>
        <dbReference type="Pfam" id="PF01706"/>
    </source>
</evidence>
<dbReference type="AlphaFoldDB" id="A0A2P7B600"/>
<evidence type="ECO:0000256" key="9">
    <source>
        <dbReference type="ARBA" id="ARBA00023143"/>
    </source>
</evidence>
<dbReference type="OrthoDB" id="9780302at2"/>
<dbReference type="GO" id="GO:0009425">
    <property type="term" value="C:bacterial-type flagellum basal body"/>
    <property type="evidence" value="ECO:0007669"/>
    <property type="project" value="UniProtKB-SubCell"/>
</dbReference>
<evidence type="ECO:0000256" key="7">
    <source>
        <dbReference type="ARBA" id="ARBA00022779"/>
    </source>
</evidence>
<dbReference type="Pfam" id="PF14842">
    <property type="entry name" value="FliG_N"/>
    <property type="match status" value="1"/>
</dbReference>
<evidence type="ECO:0000256" key="5">
    <source>
        <dbReference type="ARBA" id="ARBA00022475"/>
    </source>
</evidence>
<keyword evidence="14" id="KW-0966">Cell projection</keyword>
<sequence length="342" mass="37440">MSDQETPQSASAIQDLSGPEKVAALLVAIGRPSASRLLKHFTADDLRSLAGHARKLEPITPGDFEELVKQFENAFADGAPVSEAGMRFEGLLRETLSAEDASAVIENRRPELLTQESVWDQLPRIPADVLHTYLVAQHPQVTAYVISRLPSDIAAKLLIRFSAPERSAIIQRTLHIRKVAPSISAMLETLLQREVTGKDNTSAQKSHHGTIANIINQLEKSEIDELLAGLTDLGVDDLAKIKAKLFTFEDIARISQRARLVLFDEIQTDVVTTALHGCEPQLQELILQSLSTRGRRMVETELSSQTNINANAVTEARRVIARTAIGLADRGDLKLDAEVPAS</sequence>
<keyword evidence="7" id="KW-0283">Flagellar rotation</keyword>
<reference evidence="15" key="1">
    <citation type="submission" date="2017-11" db="EMBL/GenBank/DDBJ databases">
        <authorList>
            <person name="Kuznetsova I."/>
            <person name="Sazanova A."/>
            <person name="Chirak E."/>
            <person name="Safronova V."/>
            <person name="Willems A."/>
        </authorList>
    </citation>
    <scope>NUCLEOTIDE SEQUENCE [LARGE SCALE GENOMIC DNA]</scope>
    <source>
        <strain evidence="15">CCBAU 03422</strain>
    </source>
</reference>
<name>A0A2P7B600_9HYPH</name>
<dbReference type="InterPro" id="IPR028263">
    <property type="entry name" value="FliG_N"/>
</dbReference>
<keyword evidence="14" id="KW-0282">Flagellum</keyword>
<comment type="function">
    <text evidence="10">FliG is one of three proteins (FliG, FliN, FliM) that forms the rotor-mounted switch complex (C ring), located at the base of the basal body. This complex interacts with the CheY and CheZ chemotaxis proteins, in addition to contacting components of the motor that determine the direction of flagellar rotation.</text>
</comment>